<evidence type="ECO:0000313" key="2">
    <source>
        <dbReference type="EMBL" id="CAI9778164.1"/>
    </source>
</evidence>
<keyword evidence="3" id="KW-1185">Reference proteome</keyword>
<dbReference type="InterPro" id="IPR044759">
    <property type="entry name" value="bZIP_RF2"/>
</dbReference>
<gene>
    <name evidence="2" type="ORF">FPE_LOCUS25594</name>
</gene>
<dbReference type="InterPro" id="IPR044797">
    <property type="entry name" value="At4g06598-like"/>
</dbReference>
<evidence type="ECO:0000256" key="1">
    <source>
        <dbReference type="SAM" id="MobiDB-lite"/>
    </source>
</evidence>
<dbReference type="GO" id="GO:0005634">
    <property type="term" value="C:nucleus"/>
    <property type="evidence" value="ECO:0007669"/>
    <property type="project" value="UniProtKB-ARBA"/>
</dbReference>
<reference evidence="2" key="1">
    <citation type="submission" date="2023-05" db="EMBL/GenBank/DDBJ databases">
        <authorList>
            <person name="Huff M."/>
        </authorList>
    </citation>
    <scope>NUCLEOTIDE SEQUENCE</scope>
</reference>
<dbReference type="AlphaFoldDB" id="A0AAD2E5N3"/>
<feature type="region of interest" description="Disordered" evidence="1">
    <location>
        <begin position="278"/>
        <end position="307"/>
    </location>
</feature>
<dbReference type="PANTHER" id="PTHR46835:SF2">
    <property type="entry name" value="BZIP TRANSCRIPTION FACTOR"/>
    <property type="match status" value="1"/>
</dbReference>
<dbReference type="InterPro" id="IPR046347">
    <property type="entry name" value="bZIP_sf"/>
</dbReference>
<organism evidence="2 3">
    <name type="scientific">Fraxinus pennsylvanica</name>
    <dbReference type="NCBI Taxonomy" id="56036"/>
    <lineage>
        <taxon>Eukaryota</taxon>
        <taxon>Viridiplantae</taxon>
        <taxon>Streptophyta</taxon>
        <taxon>Embryophyta</taxon>
        <taxon>Tracheophyta</taxon>
        <taxon>Spermatophyta</taxon>
        <taxon>Magnoliopsida</taxon>
        <taxon>eudicotyledons</taxon>
        <taxon>Gunneridae</taxon>
        <taxon>Pentapetalae</taxon>
        <taxon>asterids</taxon>
        <taxon>lamiids</taxon>
        <taxon>Lamiales</taxon>
        <taxon>Oleaceae</taxon>
        <taxon>Oleeae</taxon>
        <taxon>Fraxinus</taxon>
    </lineage>
</organism>
<proteinExistence type="predicted"/>
<dbReference type="SUPFAM" id="SSF57959">
    <property type="entry name" value="Leucine zipper domain"/>
    <property type="match status" value="1"/>
</dbReference>
<name>A0AAD2E5N3_9LAMI</name>
<feature type="compositionally biased region" description="Polar residues" evidence="1">
    <location>
        <begin position="157"/>
        <end position="180"/>
    </location>
</feature>
<protein>
    <submittedName>
        <fullName evidence="2">Uncharacterized protein</fullName>
    </submittedName>
</protein>
<dbReference type="EMBL" id="OU503050">
    <property type="protein sequence ID" value="CAI9778164.1"/>
    <property type="molecule type" value="Genomic_DNA"/>
</dbReference>
<accession>A0AAD2E5N3</accession>
<feature type="region of interest" description="Disordered" evidence="1">
    <location>
        <begin position="147"/>
        <end position="192"/>
    </location>
</feature>
<dbReference type="GO" id="GO:0003700">
    <property type="term" value="F:DNA-binding transcription factor activity"/>
    <property type="evidence" value="ECO:0007669"/>
    <property type="project" value="InterPro"/>
</dbReference>
<dbReference type="PANTHER" id="PTHR46835">
    <property type="entry name" value="BASIC-LEUCINE ZIPPER (BZIP) TRANSCRIPTION FACTOR FAMILY PROTEIN-RELATED"/>
    <property type="match status" value="1"/>
</dbReference>
<dbReference type="CDD" id="cd14703">
    <property type="entry name" value="bZIP_plant_RF2"/>
    <property type="match status" value="1"/>
</dbReference>
<sequence length="307" mass="34720">MNGSSSGRQDPSSPLVFHHSSTSYFNFSPVESQGNPSACSESFHQRCSSESFLMEDQPSWLDDLLNESESPVLKGHRRSASDTSAYFGQAVKTFNIRDQSKYENAYIGTSTGSRNSVHCKDSDSTSIETKAYSLEETNKKETNIVVSTSAEEKNIEESSPQNFEGSTEKANGSQAKTSAPKTDAKCAKQNTGHRSRVRKLQYISQLERTVQLLQAEGCEVSAEVEFLEQHNTILIMENKVLRQRLESLLQELHIKHLEEEILRREIGRMQTLFQLQMQPPMQPQHQHHSKQHRSESRDLKTNQVVSI</sequence>
<dbReference type="Proteomes" id="UP000834106">
    <property type="component" value="Chromosome 15"/>
</dbReference>
<evidence type="ECO:0000313" key="3">
    <source>
        <dbReference type="Proteomes" id="UP000834106"/>
    </source>
</evidence>